<dbReference type="NCBIfam" id="TIGR00756">
    <property type="entry name" value="PPR"/>
    <property type="match status" value="1"/>
</dbReference>
<reference evidence="6" key="1">
    <citation type="journal article" date="2014" name="Nat. Commun.">
        <title>The emerging biofuel crop Camelina sativa retains a highly undifferentiated hexaploid genome structure.</title>
        <authorList>
            <person name="Kagale S."/>
            <person name="Koh C."/>
            <person name="Nixon J."/>
            <person name="Bollina V."/>
            <person name="Clarke W.E."/>
            <person name="Tuteja R."/>
            <person name="Spillane C."/>
            <person name="Robinson S.J."/>
            <person name="Links M.G."/>
            <person name="Clarke C."/>
            <person name="Higgins E.E."/>
            <person name="Huebert T."/>
            <person name="Sharpe A.G."/>
            <person name="Parkin I.A."/>
        </authorList>
    </citation>
    <scope>NUCLEOTIDE SEQUENCE [LARGE SCALE GENOMIC DNA]</scope>
    <source>
        <strain evidence="6">cv. DH55</strain>
    </source>
</reference>
<protein>
    <submittedName>
        <fullName evidence="7">Pentatricopeptide repeat-containing protein At2g25580</fullName>
    </submittedName>
</protein>
<evidence type="ECO:0000256" key="1">
    <source>
        <dbReference type="ARBA" id="ARBA00006643"/>
    </source>
</evidence>
<feature type="repeat" description="PPR" evidence="3">
    <location>
        <begin position="298"/>
        <end position="328"/>
    </location>
</feature>
<name>A0ABM0TQ18_CAMSA</name>
<reference evidence="7" key="2">
    <citation type="submission" date="2025-08" db="UniProtKB">
        <authorList>
            <consortium name="RefSeq"/>
        </authorList>
    </citation>
    <scope>IDENTIFICATION</scope>
    <source>
        <tissue evidence="7">Leaf</tissue>
    </source>
</reference>
<evidence type="ECO:0000313" key="7">
    <source>
        <dbReference type="RefSeq" id="XP_010429556.1"/>
    </source>
</evidence>
<dbReference type="GeneID" id="104714022"/>
<dbReference type="Pfam" id="PF01535">
    <property type="entry name" value="PPR"/>
    <property type="match status" value="2"/>
</dbReference>
<feature type="region of interest" description="Disordered" evidence="4">
    <location>
        <begin position="45"/>
        <end position="115"/>
    </location>
</feature>
<feature type="compositionally biased region" description="Polar residues" evidence="4">
    <location>
        <begin position="82"/>
        <end position="115"/>
    </location>
</feature>
<accession>A0ABM0TQ18</accession>
<dbReference type="InterPro" id="IPR011990">
    <property type="entry name" value="TPR-like_helical_dom_sf"/>
</dbReference>
<dbReference type="InterPro" id="IPR002885">
    <property type="entry name" value="PPR_rpt"/>
</dbReference>
<dbReference type="RefSeq" id="XP_010429556.1">
    <property type="nucleotide sequence ID" value="XM_010431254.2"/>
</dbReference>
<dbReference type="PANTHER" id="PTHR47926">
    <property type="entry name" value="PENTATRICOPEPTIDE REPEAT-CONTAINING PROTEIN"/>
    <property type="match status" value="1"/>
</dbReference>
<dbReference type="Proteomes" id="UP000694864">
    <property type="component" value="Chromosome 9"/>
</dbReference>
<evidence type="ECO:0000256" key="2">
    <source>
        <dbReference type="ARBA" id="ARBA00022737"/>
    </source>
</evidence>
<gene>
    <name evidence="7" type="primary">LOC104714022</name>
</gene>
<dbReference type="PROSITE" id="PS51375">
    <property type="entry name" value="PPR"/>
    <property type="match status" value="2"/>
</dbReference>
<evidence type="ECO:0000313" key="6">
    <source>
        <dbReference type="Proteomes" id="UP000694864"/>
    </source>
</evidence>
<dbReference type="InterPro" id="IPR032867">
    <property type="entry name" value="DYW_dom"/>
</dbReference>
<keyword evidence="2" id="KW-0677">Repeat</keyword>
<proteinExistence type="inferred from homology"/>
<sequence>MYKKIALFPRTNHVLSLPNEKRIHQVLRKLSTAVERLDFGNSNEYQIEDSSHMNNPKEGFKGSSGNGQSQNPTGSYGKVSETRQSLGSSNHEQPWKQSPGMSNNSQVQSHYQGNWYGTNSDYQSSSVGSSLHSGKTIDRKVYDEMIKEFEGYCEQKNLRMALTTMEKLELKGYVMDLRRLIWLSQLCGGENAFLEDSILQEAKVSVQRKIRAKVYNLKPDDLDDLKYFTDWAINELDEFCKQGKVKKALCTIDTLASLNHVVDLNSLLRLAKLCGEAEALEEAKAVHGKIIALARHLDVSSYHVLLEMYSNCGLVYEAASVFENMPERNLETWYITIRCFAKNGRGEDAIDLFSRFKQEGNKPTAQLFRGVFYACGMLGDVDEGLLHFESMSRDYGIVPSIEDYVSLVEMYALPGFLEEAVEFVEKMPMEPNVDVWETLMNLSRVHGNLELGDQCAEFVELLDPTRLNKQSREGFLPVKASDVEKESLKKRSGVHALPGVTNKTSEFRAGDTNLPENDELLELLRNLKMHMIEVGYVADTKPALHDIDQESKETALLGHSERIAFARAVLSTAPRKQITVLKNLRVCVDCHNALKFMADIVGRVVIMRDIKRFHHLKNGACSCNDYW</sequence>
<dbReference type="Pfam" id="PF14432">
    <property type="entry name" value="DYW_deaminase"/>
    <property type="match status" value="1"/>
</dbReference>
<feature type="repeat" description="PPR" evidence="3">
    <location>
        <begin position="329"/>
        <end position="363"/>
    </location>
</feature>
<feature type="domain" description="DYW" evidence="5">
    <location>
        <begin position="535"/>
        <end position="627"/>
    </location>
</feature>
<evidence type="ECO:0000256" key="3">
    <source>
        <dbReference type="PROSITE-ProRule" id="PRU00708"/>
    </source>
</evidence>
<evidence type="ECO:0000256" key="4">
    <source>
        <dbReference type="SAM" id="MobiDB-lite"/>
    </source>
</evidence>
<comment type="similarity">
    <text evidence="1">Belongs to the PPR family. PCMP-H subfamily.</text>
</comment>
<dbReference type="Gene3D" id="1.25.40.10">
    <property type="entry name" value="Tetratricopeptide repeat domain"/>
    <property type="match status" value="2"/>
</dbReference>
<evidence type="ECO:0000259" key="5">
    <source>
        <dbReference type="Pfam" id="PF14432"/>
    </source>
</evidence>
<organism evidence="6 7">
    <name type="scientific">Camelina sativa</name>
    <name type="common">False flax</name>
    <name type="synonym">Myagrum sativum</name>
    <dbReference type="NCBI Taxonomy" id="90675"/>
    <lineage>
        <taxon>Eukaryota</taxon>
        <taxon>Viridiplantae</taxon>
        <taxon>Streptophyta</taxon>
        <taxon>Embryophyta</taxon>
        <taxon>Tracheophyta</taxon>
        <taxon>Spermatophyta</taxon>
        <taxon>Magnoliopsida</taxon>
        <taxon>eudicotyledons</taxon>
        <taxon>Gunneridae</taxon>
        <taxon>Pentapetalae</taxon>
        <taxon>rosids</taxon>
        <taxon>malvids</taxon>
        <taxon>Brassicales</taxon>
        <taxon>Brassicaceae</taxon>
        <taxon>Camelineae</taxon>
        <taxon>Camelina</taxon>
    </lineage>
</organism>
<dbReference type="PANTHER" id="PTHR47926:SF388">
    <property type="entry name" value="DYW DOMAIN-CONTAINING PROTEIN"/>
    <property type="match status" value="1"/>
</dbReference>
<dbReference type="InterPro" id="IPR046960">
    <property type="entry name" value="PPR_At4g14850-like_plant"/>
</dbReference>
<keyword evidence="6" id="KW-1185">Reference proteome</keyword>